<dbReference type="STRING" id="58919.A0A316ZF47"/>
<organism evidence="8 9">
    <name type="scientific">Tilletiopsis washingtonensis</name>
    <dbReference type="NCBI Taxonomy" id="58919"/>
    <lineage>
        <taxon>Eukaryota</taxon>
        <taxon>Fungi</taxon>
        <taxon>Dikarya</taxon>
        <taxon>Basidiomycota</taxon>
        <taxon>Ustilaginomycotina</taxon>
        <taxon>Exobasidiomycetes</taxon>
        <taxon>Entylomatales</taxon>
        <taxon>Entylomatales incertae sedis</taxon>
        <taxon>Tilletiopsis</taxon>
    </lineage>
</organism>
<dbReference type="AlphaFoldDB" id="A0A316ZF47"/>
<dbReference type="GO" id="GO:0008270">
    <property type="term" value="F:zinc ion binding"/>
    <property type="evidence" value="ECO:0007669"/>
    <property type="project" value="UniProtKB-KW"/>
</dbReference>
<dbReference type="SMART" id="SM00547">
    <property type="entry name" value="ZnF_RBZ"/>
    <property type="match status" value="1"/>
</dbReference>
<evidence type="ECO:0000259" key="6">
    <source>
        <dbReference type="PROSITE" id="PS50199"/>
    </source>
</evidence>
<dbReference type="PROSITE" id="PS51397">
    <property type="entry name" value="WLM"/>
    <property type="match status" value="1"/>
</dbReference>
<feature type="compositionally biased region" description="Basic residues" evidence="5">
    <location>
        <begin position="131"/>
        <end position="149"/>
    </location>
</feature>
<protein>
    <submittedName>
        <fullName evidence="8">WLM-domain-containing protein</fullName>
    </submittedName>
</protein>
<feature type="compositionally biased region" description="Polar residues" evidence="5">
    <location>
        <begin position="314"/>
        <end position="331"/>
    </location>
</feature>
<dbReference type="GO" id="GO:0006281">
    <property type="term" value="P:DNA repair"/>
    <property type="evidence" value="ECO:0007669"/>
    <property type="project" value="TreeGrafter"/>
</dbReference>
<feature type="compositionally biased region" description="Polar residues" evidence="5">
    <location>
        <begin position="153"/>
        <end position="163"/>
    </location>
</feature>
<dbReference type="PROSITE" id="PS01358">
    <property type="entry name" value="ZF_RANBP2_1"/>
    <property type="match status" value="1"/>
</dbReference>
<keyword evidence="1" id="KW-0479">Metal-binding</keyword>
<evidence type="ECO:0000313" key="9">
    <source>
        <dbReference type="Proteomes" id="UP000245946"/>
    </source>
</evidence>
<proteinExistence type="predicted"/>
<dbReference type="InterPro" id="IPR036443">
    <property type="entry name" value="Znf_RanBP2_sf"/>
</dbReference>
<dbReference type="InterPro" id="IPR001876">
    <property type="entry name" value="Znf_RanBP2"/>
</dbReference>
<feature type="region of interest" description="Disordered" evidence="5">
    <location>
        <begin position="258"/>
        <end position="459"/>
    </location>
</feature>
<feature type="domain" description="WLM" evidence="7">
    <location>
        <begin position="1"/>
        <end position="155"/>
    </location>
</feature>
<evidence type="ECO:0000256" key="3">
    <source>
        <dbReference type="ARBA" id="ARBA00022833"/>
    </source>
</evidence>
<keyword evidence="2 4" id="KW-0863">Zinc-finger</keyword>
<keyword evidence="3" id="KW-0862">Zinc</keyword>
<accession>A0A316ZF47</accession>
<dbReference type="PANTHER" id="PTHR46622:SF1">
    <property type="entry name" value="DNA-DEPENDENT METALLOPROTEASE WSS1"/>
    <property type="match status" value="1"/>
</dbReference>
<dbReference type="PANTHER" id="PTHR46622">
    <property type="entry name" value="DNA-DEPENDENT METALLOPROTEASE WSS1"/>
    <property type="match status" value="1"/>
</dbReference>
<dbReference type="Proteomes" id="UP000245946">
    <property type="component" value="Unassembled WGS sequence"/>
</dbReference>
<feature type="compositionally biased region" description="Basic and acidic residues" evidence="5">
    <location>
        <begin position="184"/>
        <end position="204"/>
    </location>
</feature>
<dbReference type="Pfam" id="PF08325">
    <property type="entry name" value="WLM"/>
    <property type="match status" value="1"/>
</dbReference>
<feature type="compositionally biased region" description="Acidic residues" evidence="5">
    <location>
        <begin position="297"/>
        <end position="308"/>
    </location>
</feature>
<feature type="region of interest" description="Disordered" evidence="5">
    <location>
        <begin position="131"/>
        <end position="219"/>
    </location>
</feature>
<gene>
    <name evidence="8" type="ORF">FA09DRAFT_327818</name>
</gene>
<dbReference type="GO" id="GO:0008237">
    <property type="term" value="F:metallopeptidase activity"/>
    <property type="evidence" value="ECO:0007669"/>
    <property type="project" value="TreeGrafter"/>
</dbReference>
<evidence type="ECO:0000256" key="5">
    <source>
        <dbReference type="SAM" id="MobiDB-lite"/>
    </source>
</evidence>
<evidence type="ECO:0000313" key="8">
    <source>
        <dbReference type="EMBL" id="PWO00371.1"/>
    </source>
</evidence>
<evidence type="ECO:0000259" key="7">
    <source>
        <dbReference type="PROSITE" id="PS51397"/>
    </source>
</evidence>
<dbReference type="GeneID" id="37269085"/>
<sequence>MQEYSFKVNSLEEFEPNDEFLGRNWNNGETIELVLRDRRNPDRFVPLSFVARVFCHELAHIAHMNHLSPHTKLTGELCREVRRLQSTGYYGDGFWSAGRTLEGDSVAGMSQLQPDFALPRETCGGAYRRRAGVKRTAGSRRPAKRRRRVPGATLTSGAQTGNTIKPGVGKQRLNRELPGTGGRVDGRDDLPKASAKDASYKDDPNSTFRKHAQSKSARELRAEAAQLRMFGQKQSEAAAAAEVEEAFADFDDNFRVRRQEQRRRTPPPEWSETESETDEEEEEEDEEDGVVFYESQTESDEDVDELDGEAPRRTQASKVISCSGAQKSSQLEHPVVGTGKERQRSVNRGEGSSNGAHKALGQPLPGVCGDSDSDDDVEIVGVKRSKKASSGAAPPKRVVNGTEMPRTWGDLYRSGNLSSNATVPKPSKFRSDKLPPPPSRPVAGRSKASSGSKEKMGGTDEAAGAWACQVCSLVNAATARRCDACETSQGSSLLGE</sequence>
<reference evidence="8 9" key="1">
    <citation type="journal article" date="2018" name="Mol. Biol. Evol.">
        <title>Broad Genomic Sampling Reveals a Smut Pathogenic Ancestry of the Fungal Clade Ustilaginomycotina.</title>
        <authorList>
            <person name="Kijpornyongpan T."/>
            <person name="Mondo S.J."/>
            <person name="Barry K."/>
            <person name="Sandor L."/>
            <person name="Lee J."/>
            <person name="Lipzen A."/>
            <person name="Pangilinan J."/>
            <person name="LaButti K."/>
            <person name="Hainaut M."/>
            <person name="Henrissat B."/>
            <person name="Grigoriev I.V."/>
            <person name="Spatafora J.W."/>
            <person name="Aime M.C."/>
        </authorList>
    </citation>
    <scope>NUCLEOTIDE SEQUENCE [LARGE SCALE GENOMIC DNA]</scope>
    <source>
        <strain evidence="8 9">MCA 4186</strain>
    </source>
</reference>
<feature type="domain" description="RanBP2-type" evidence="6">
    <location>
        <begin position="462"/>
        <end position="491"/>
    </location>
</feature>
<dbReference type="GO" id="GO:0005634">
    <property type="term" value="C:nucleus"/>
    <property type="evidence" value="ECO:0007669"/>
    <property type="project" value="TreeGrafter"/>
</dbReference>
<evidence type="ECO:0000256" key="1">
    <source>
        <dbReference type="ARBA" id="ARBA00022723"/>
    </source>
</evidence>
<dbReference type="SUPFAM" id="SSF90209">
    <property type="entry name" value="Ran binding protein zinc finger-like"/>
    <property type="match status" value="1"/>
</dbReference>
<dbReference type="PROSITE" id="PS50199">
    <property type="entry name" value="ZF_RANBP2_2"/>
    <property type="match status" value="1"/>
</dbReference>
<evidence type="ECO:0000256" key="4">
    <source>
        <dbReference type="PROSITE-ProRule" id="PRU00322"/>
    </source>
</evidence>
<dbReference type="RefSeq" id="XP_025600649.1">
    <property type="nucleotide sequence ID" value="XM_025741541.1"/>
</dbReference>
<dbReference type="InterPro" id="IPR053000">
    <property type="entry name" value="WSS1-like_metalloprotease"/>
</dbReference>
<feature type="compositionally biased region" description="Acidic residues" evidence="5">
    <location>
        <begin position="271"/>
        <end position="289"/>
    </location>
</feature>
<dbReference type="Gene3D" id="4.10.1060.10">
    <property type="entry name" value="Zinc finger, RanBP2-type"/>
    <property type="match status" value="1"/>
</dbReference>
<dbReference type="OrthoDB" id="447842at2759"/>
<name>A0A316ZF47_9BASI</name>
<dbReference type="EMBL" id="KZ819285">
    <property type="protein sequence ID" value="PWO00371.1"/>
    <property type="molecule type" value="Genomic_DNA"/>
</dbReference>
<evidence type="ECO:0000256" key="2">
    <source>
        <dbReference type="ARBA" id="ARBA00022771"/>
    </source>
</evidence>
<dbReference type="InterPro" id="IPR013536">
    <property type="entry name" value="WLM_dom"/>
</dbReference>
<keyword evidence="9" id="KW-1185">Reference proteome</keyword>